<reference evidence="1 2" key="1">
    <citation type="submission" date="2016-01" db="EMBL/GenBank/DDBJ databases">
        <authorList>
            <person name="Regsiter A."/>
            <person name="william w."/>
        </authorList>
    </citation>
    <scope>NUCLEOTIDE SEQUENCE [LARGE SCALE GENOMIC DNA]</scope>
    <source>
        <strain evidence="1 2">CFBP 6927</strain>
    </source>
</reference>
<evidence type="ECO:0000313" key="2">
    <source>
        <dbReference type="Proteomes" id="UP000191812"/>
    </source>
</evidence>
<proteinExistence type="predicted"/>
<protein>
    <submittedName>
        <fullName evidence="1">Uncharacterized protein</fullName>
    </submittedName>
</protein>
<name>A0ABM9VLF9_9HYPH</name>
<dbReference type="Proteomes" id="UP000191812">
    <property type="component" value="Unassembled WGS sequence"/>
</dbReference>
<accession>A0ABM9VLF9</accession>
<sequence length="68" mass="7766">MRAGRAFPRGRGLPDLKTATSAVSTLIRGLYSNDFTLRERLRKQYASEGRSAFLPQWRREADTPQNLI</sequence>
<evidence type="ECO:0000313" key="1">
    <source>
        <dbReference type="EMBL" id="CUX58859.1"/>
    </source>
</evidence>
<organism evidence="1 2">
    <name type="scientific">Agrobacterium genomosp. 13 str. CFBP 6927</name>
    <dbReference type="NCBI Taxonomy" id="1183428"/>
    <lineage>
        <taxon>Bacteria</taxon>
        <taxon>Pseudomonadati</taxon>
        <taxon>Pseudomonadota</taxon>
        <taxon>Alphaproteobacteria</taxon>
        <taxon>Hyphomicrobiales</taxon>
        <taxon>Rhizobiaceae</taxon>
        <taxon>Rhizobium/Agrobacterium group</taxon>
        <taxon>Agrobacterium</taxon>
        <taxon>Agrobacterium tumefaciens complex</taxon>
    </lineage>
</organism>
<comment type="caution">
    <text evidence="1">The sequence shown here is derived from an EMBL/GenBank/DDBJ whole genome shotgun (WGS) entry which is preliminary data.</text>
</comment>
<keyword evidence="2" id="KW-1185">Reference proteome</keyword>
<dbReference type="EMBL" id="FBWH01000043">
    <property type="protein sequence ID" value="CUX58859.1"/>
    <property type="molecule type" value="Genomic_DNA"/>
</dbReference>
<gene>
    <name evidence="1" type="ORF">AGR13a_Lc40005</name>
</gene>